<dbReference type="AlphaFoldDB" id="A0A183G4L8"/>
<protein>
    <submittedName>
        <fullName evidence="4">1-phosphatidylinositol 4-kinase</fullName>
    </submittedName>
</protein>
<reference evidence="4" key="2">
    <citation type="submission" date="2019-09" db="UniProtKB">
        <authorList>
            <consortium name="WormBaseParasite"/>
        </authorList>
    </citation>
    <scope>IDENTIFICATION</scope>
</reference>
<proteinExistence type="predicted"/>
<dbReference type="EMBL" id="UZAH01029439">
    <property type="protein sequence ID" value="VDP06060.1"/>
    <property type="molecule type" value="Genomic_DNA"/>
</dbReference>
<accession>A0A3P8APH5</accession>
<feature type="region of interest" description="Disordered" evidence="1">
    <location>
        <begin position="56"/>
        <end position="83"/>
    </location>
</feature>
<evidence type="ECO:0000256" key="1">
    <source>
        <dbReference type="SAM" id="MobiDB-lite"/>
    </source>
</evidence>
<name>A0A183G4L8_HELPZ</name>
<gene>
    <name evidence="2" type="ORF">HPBE_LOCUS16474</name>
</gene>
<keyword evidence="3" id="KW-1185">Reference proteome</keyword>
<evidence type="ECO:0000313" key="3">
    <source>
        <dbReference type="Proteomes" id="UP000050761"/>
    </source>
</evidence>
<organism evidence="3 4">
    <name type="scientific">Heligmosomoides polygyrus</name>
    <name type="common">Parasitic roundworm</name>
    <dbReference type="NCBI Taxonomy" id="6339"/>
    <lineage>
        <taxon>Eukaryota</taxon>
        <taxon>Metazoa</taxon>
        <taxon>Ecdysozoa</taxon>
        <taxon>Nematoda</taxon>
        <taxon>Chromadorea</taxon>
        <taxon>Rhabditida</taxon>
        <taxon>Rhabditina</taxon>
        <taxon>Rhabditomorpha</taxon>
        <taxon>Strongyloidea</taxon>
        <taxon>Heligmosomidae</taxon>
        <taxon>Heligmosomoides</taxon>
    </lineage>
</organism>
<reference evidence="2 3" key="1">
    <citation type="submission" date="2018-11" db="EMBL/GenBank/DDBJ databases">
        <authorList>
            <consortium name="Pathogen Informatics"/>
        </authorList>
    </citation>
    <scope>NUCLEOTIDE SEQUENCE [LARGE SCALE GENOMIC DNA]</scope>
</reference>
<evidence type="ECO:0000313" key="4">
    <source>
        <dbReference type="WBParaSite" id="HPBE_0001647501-mRNA-1"/>
    </source>
</evidence>
<feature type="compositionally biased region" description="Acidic residues" evidence="1">
    <location>
        <begin position="56"/>
        <end position="71"/>
    </location>
</feature>
<accession>A0A183G4L8</accession>
<dbReference type="Proteomes" id="UP000050761">
    <property type="component" value="Unassembled WGS sequence"/>
</dbReference>
<evidence type="ECO:0000313" key="2">
    <source>
        <dbReference type="EMBL" id="VDP06060.1"/>
    </source>
</evidence>
<sequence length="83" mass="9754">MFADDRVVIHLLTLKCGPPLYKESSREEIKLAERMASILKDFEVRQLEVEEDEQLEVMEKEEEDWDPQDELMDVKRQASSGDI</sequence>
<dbReference type="WBParaSite" id="HPBE_0001647501-mRNA-1">
    <property type="protein sequence ID" value="HPBE_0001647501-mRNA-1"/>
    <property type="gene ID" value="HPBE_0001647501"/>
</dbReference>